<organism evidence="1 2">
    <name type="scientific">Pseudomonas nitroreducens</name>
    <dbReference type="NCBI Taxonomy" id="46680"/>
    <lineage>
        <taxon>Bacteria</taxon>
        <taxon>Pseudomonadati</taxon>
        <taxon>Pseudomonadota</taxon>
        <taxon>Gammaproteobacteria</taxon>
        <taxon>Pseudomonadales</taxon>
        <taxon>Pseudomonadaceae</taxon>
        <taxon>Pseudomonas</taxon>
    </lineage>
</organism>
<dbReference type="Proteomes" id="UP000501063">
    <property type="component" value="Chromosome"/>
</dbReference>
<name>A0A6G6IUH5_PSENT</name>
<sequence>MTNLTLAEKVEALLAAKMTYRAIAERAGCDTSTVFRIKNGAVVNPSYAVGSAIDLMHSELHKPVKAKRKAA</sequence>
<accession>A0A6G6IUH5</accession>
<reference evidence="1 2" key="1">
    <citation type="submission" date="2020-02" db="EMBL/GenBank/DDBJ databases">
        <title>Integrative conjugative elements (ICEs) and plasmids drive adaptation of Pseudomonas nitroreducens strain HBP1 to wastewater environment.</title>
        <authorList>
            <person name="Sentchilo V."/>
            <person name="Carraro N."/>
            <person name="Bertelli C."/>
            <person name="van der Meer J.R."/>
        </authorList>
    </citation>
    <scope>NUCLEOTIDE SEQUENCE [LARGE SCALE GENOMIC DNA]</scope>
    <source>
        <strain evidence="1 2">HBP1</strain>
    </source>
</reference>
<evidence type="ECO:0000313" key="2">
    <source>
        <dbReference type="Proteomes" id="UP000501063"/>
    </source>
</evidence>
<dbReference type="GO" id="GO:0003677">
    <property type="term" value="F:DNA binding"/>
    <property type="evidence" value="ECO:0007669"/>
    <property type="project" value="InterPro"/>
</dbReference>
<proteinExistence type="predicted"/>
<dbReference type="SUPFAM" id="SSF47413">
    <property type="entry name" value="lambda repressor-like DNA-binding domains"/>
    <property type="match status" value="1"/>
</dbReference>
<dbReference type="RefSeq" id="WP_024763192.1">
    <property type="nucleotide sequence ID" value="NZ_CP049140.1"/>
</dbReference>
<dbReference type="KEGG" id="pnt:G5B91_10930"/>
<protein>
    <submittedName>
        <fullName evidence="1">Helix-turn-helix domain-containing protein</fullName>
    </submittedName>
</protein>
<dbReference type="InterPro" id="IPR010982">
    <property type="entry name" value="Lambda_DNA-bd_dom_sf"/>
</dbReference>
<dbReference type="EMBL" id="CP049140">
    <property type="protein sequence ID" value="QIE86758.1"/>
    <property type="molecule type" value="Genomic_DNA"/>
</dbReference>
<dbReference type="AlphaFoldDB" id="A0A6G6IUH5"/>
<gene>
    <name evidence="1" type="ORF">G5B91_10930</name>
</gene>
<evidence type="ECO:0000313" key="1">
    <source>
        <dbReference type="EMBL" id="QIE86758.1"/>
    </source>
</evidence>